<dbReference type="PROSITE" id="PS51257">
    <property type="entry name" value="PROKAR_LIPOPROTEIN"/>
    <property type="match status" value="1"/>
</dbReference>
<sequence length="55" mass="5805">MKKIVFILCAVLLNMGLFSCTPQTLSEETKNTQACCGDDGDLPPPPPPPPPYTGG</sequence>
<evidence type="ECO:0000313" key="3">
    <source>
        <dbReference type="EMBL" id="MBT0607889.1"/>
    </source>
</evidence>
<feature type="chain" id="PRO_5047408830" description="Lipoprotein" evidence="2">
    <location>
        <begin position="20"/>
        <end position="55"/>
    </location>
</feature>
<evidence type="ECO:0000313" key="4">
    <source>
        <dbReference type="Proteomes" id="UP001297092"/>
    </source>
</evidence>
<keyword evidence="4" id="KW-1185">Reference proteome</keyword>
<gene>
    <name evidence="3" type="ORF">KIV10_06825</name>
</gene>
<evidence type="ECO:0000256" key="2">
    <source>
        <dbReference type="SAM" id="SignalP"/>
    </source>
</evidence>
<reference evidence="3 4" key="1">
    <citation type="submission" date="2021-05" db="EMBL/GenBank/DDBJ databases">
        <title>Aequorivita echinoideorum JCM 30378 genome.</title>
        <authorList>
            <person name="Zhang H."/>
            <person name="Li C."/>
        </authorList>
    </citation>
    <scope>NUCLEOTIDE SEQUENCE [LARGE SCALE GENOMIC DNA]</scope>
    <source>
        <strain evidence="3 4">JCM30378</strain>
    </source>
</reference>
<feature type="region of interest" description="Disordered" evidence="1">
    <location>
        <begin position="30"/>
        <end position="55"/>
    </location>
</feature>
<feature type="compositionally biased region" description="Pro residues" evidence="1">
    <location>
        <begin position="42"/>
        <end position="55"/>
    </location>
</feature>
<accession>A0ABS5S639</accession>
<protein>
    <recommendedName>
        <fullName evidence="5">Lipoprotein</fullName>
    </recommendedName>
</protein>
<comment type="caution">
    <text evidence="3">The sequence shown here is derived from an EMBL/GenBank/DDBJ whole genome shotgun (WGS) entry which is preliminary data.</text>
</comment>
<evidence type="ECO:0000256" key="1">
    <source>
        <dbReference type="SAM" id="MobiDB-lite"/>
    </source>
</evidence>
<keyword evidence="2" id="KW-0732">Signal</keyword>
<proteinExistence type="predicted"/>
<feature type="signal peptide" evidence="2">
    <location>
        <begin position="1"/>
        <end position="19"/>
    </location>
</feature>
<dbReference type="EMBL" id="JAHCTB010000002">
    <property type="protein sequence ID" value="MBT0607889.1"/>
    <property type="molecule type" value="Genomic_DNA"/>
</dbReference>
<name>A0ABS5S639_9FLAO</name>
<evidence type="ECO:0008006" key="5">
    <source>
        <dbReference type="Google" id="ProtNLM"/>
    </source>
</evidence>
<organism evidence="3 4">
    <name type="scientific">Aequorivita echinoideorum</name>
    <dbReference type="NCBI Taxonomy" id="1549647"/>
    <lineage>
        <taxon>Bacteria</taxon>
        <taxon>Pseudomonadati</taxon>
        <taxon>Bacteroidota</taxon>
        <taxon>Flavobacteriia</taxon>
        <taxon>Flavobacteriales</taxon>
        <taxon>Flavobacteriaceae</taxon>
        <taxon>Aequorivita</taxon>
    </lineage>
</organism>
<dbReference type="RefSeq" id="WP_214112729.1">
    <property type="nucleotide sequence ID" value="NZ_JAHCTB010000002.1"/>
</dbReference>
<dbReference type="Proteomes" id="UP001297092">
    <property type="component" value="Unassembled WGS sequence"/>
</dbReference>